<dbReference type="EMBL" id="LAZR01053827">
    <property type="protein sequence ID" value="KKK79887.1"/>
    <property type="molecule type" value="Genomic_DNA"/>
</dbReference>
<gene>
    <name evidence="1" type="ORF">LCGC14_2829010</name>
</gene>
<comment type="caution">
    <text evidence="1">The sequence shown here is derived from an EMBL/GenBank/DDBJ whole genome shotgun (WGS) entry which is preliminary data.</text>
</comment>
<name>A0A0F8YEQ1_9ZZZZ</name>
<feature type="non-terminal residue" evidence="1">
    <location>
        <position position="121"/>
    </location>
</feature>
<reference evidence="1" key="1">
    <citation type="journal article" date="2015" name="Nature">
        <title>Complex archaea that bridge the gap between prokaryotes and eukaryotes.</title>
        <authorList>
            <person name="Spang A."/>
            <person name="Saw J.H."/>
            <person name="Jorgensen S.L."/>
            <person name="Zaremba-Niedzwiedzka K."/>
            <person name="Martijn J."/>
            <person name="Lind A.E."/>
            <person name="van Eijk R."/>
            <person name="Schleper C."/>
            <person name="Guy L."/>
            <person name="Ettema T.J."/>
        </authorList>
    </citation>
    <scope>NUCLEOTIDE SEQUENCE</scope>
</reference>
<organism evidence="1">
    <name type="scientific">marine sediment metagenome</name>
    <dbReference type="NCBI Taxonomy" id="412755"/>
    <lineage>
        <taxon>unclassified sequences</taxon>
        <taxon>metagenomes</taxon>
        <taxon>ecological metagenomes</taxon>
    </lineage>
</organism>
<proteinExistence type="predicted"/>
<accession>A0A0F8YEQ1</accession>
<evidence type="ECO:0000313" key="1">
    <source>
        <dbReference type="EMBL" id="KKK79887.1"/>
    </source>
</evidence>
<dbReference type="AlphaFoldDB" id="A0A0F8YEQ1"/>
<protein>
    <submittedName>
        <fullName evidence="1">Uncharacterized protein</fullName>
    </submittedName>
</protein>
<sequence>MKVGFTGTRQGMTDVQCARLELALKELGATEFHHGDCIGADFQAALIVQGMEGIKIVCHPPENPKFRANVPLRPGDTIFPTRHYIERNHDIVDACEHLLVAPLYNAETQRSGTWATYRYAV</sequence>